<gene>
    <name evidence="2" type="ORF">NHX12_018394</name>
</gene>
<proteinExistence type="predicted"/>
<dbReference type="AlphaFoldDB" id="A0A9Q0EX53"/>
<evidence type="ECO:0000256" key="1">
    <source>
        <dbReference type="SAM" id="MobiDB-lite"/>
    </source>
</evidence>
<protein>
    <submittedName>
        <fullName evidence="2">Uncharacterized protein</fullName>
    </submittedName>
</protein>
<name>A0A9Q0EX53_9TELE</name>
<dbReference type="EMBL" id="JANIIK010000034">
    <property type="protein sequence ID" value="KAJ3614824.1"/>
    <property type="molecule type" value="Genomic_DNA"/>
</dbReference>
<evidence type="ECO:0000313" key="3">
    <source>
        <dbReference type="Proteomes" id="UP001148018"/>
    </source>
</evidence>
<comment type="caution">
    <text evidence="2">The sequence shown here is derived from an EMBL/GenBank/DDBJ whole genome shotgun (WGS) entry which is preliminary data.</text>
</comment>
<organism evidence="2 3">
    <name type="scientific">Muraenolepis orangiensis</name>
    <name type="common">Patagonian moray cod</name>
    <dbReference type="NCBI Taxonomy" id="630683"/>
    <lineage>
        <taxon>Eukaryota</taxon>
        <taxon>Metazoa</taxon>
        <taxon>Chordata</taxon>
        <taxon>Craniata</taxon>
        <taxon>Vertebrata</taxon>
        <taxon>Euteleostomi</taxon>
        <taxon>Actinopterygii</taxon>
        <taxon>Neopterygii</taxon>
        <taxon>Teleostei</taxon>
        <taxon>Neoteleostei</taxon>
        <taxon>Acanthomorphata</taxon>
        <taxon>Zeiogadaria</taxon>
        <taxon>Gadariae</taxon>
        <taxon>Gadiformes</taxon>
        <taxon>Muraenolepidoidei</taxon>
        <taxon>Muraenolepididae</taxon>
        <taxon>Muraenolepis</taxon>
    </lineage>
</organism>
<reference evidence="2" key="1">
    <citation type="submission" date="2022-07" db="EMBL/GenBank/DDBJ databases">
        <title>Chromosome-level genome of Muraenolepis orangiensis.</title>
        <authorList>
            <person name="Kim J."/>
        </authorList>
    </citation>
    <scope>NUCLEOTIDE SEQUENCE</scope>
    <source>
        <strain evidence="2">KU_S4_2022</strain>
        <tissue evidence="2">Muscle</tissue>
    </source>
</reference>
<feature type="region of interest" description="Disordered" evidence="1">
    <location>
        <begin position="1"/>
        <end position="27"/>
    </location>
</feature>
<keyword evidence="3" id="KW-1185">Reference proteome</keyword>
<feature type="compositionally biased region" description="Acidic residues" evidence="1">
    <location>
        <begin position="8"/>
        <end position="17"/>
    </location>
</feature>
<dbReference type="Proteomes" id="UP001148018">
    <property type="component" value="Unassembled WGS sequence"/>
</dbReference>
<evidence type="ECO:0000313" key="2">
    <source>
        <dbReference type="EMBL" id="KAJ3614824.1"/>
    </source>
</evidence>
<accession>A0A9Q0EX53</accession>
<sequence>MNKKLAQPDDDMDDDLDQDKYQEELGEEIEYETIQGRRGAGLSRHMHNVRGALKILPQEDELLLGAVGGEPELRRSTRPKVPIRRYMDHQLPLVEGKEEEDRITQMPLLVRNGVEVFVPWGHRDMVTLEEKEEVHG</sequence>